<feature type="domain" description="Type IV secretion system coupling protein TraD DNA-binding" evidence="2">
    <location>
        <begin position="451"/>
        <end position="776"/>
    </location>
</feature>
<keyword evidence="4" id="KW-0238">DNA-binding</keyword>
<dbReference type="RefSeq" id="WP_250874437.1">
    <property type="nucleotide sequence ID" value="NZ_JALXFV010000007.1"/>
</dbReference>
<dbReference type="InterPro" id="IPR051162">
    <property type="entry name" value="T4SS_component"/>
</dbReference>
<gene>
    <name evidence="4" type="ORF">ACFSBT_14585</name>
</gene>
<proteinExistence type="predicted"/>
<evidence type="ECO:0000313" key="5">
    <source>
        <dbReference type="Proteomes" id="UP001597187"/>
    </source>
</evidence>
<dbReference type="InterPro" id="IPR027417">
    <property type="entry name" value="P-loop_NTPase"/>
</dbReference>
<comment type="caution">
    <text evidence="4">The sequence shown here is derived from an EMBL/GenBank/DDBJ whole genome shotgun (WGS) entry which is preliminary data.</text>
</comment>
<feature type="compositionally biased region" description="Acidic residues" evidence="1">
    <location>
        <begin position="1272"/>
        <end position="1285"/>
    </location>
</feature>
<feature type="region of interest" description="Disordered" evidence="1">
    <location>
        <begin position="1270"/>
        <end position="1314"/>
    </location>
</feature>
<dbReference type="InterPro" id="IPR058441">
    <property type="entry name" value="DUF8128"/>
</dbReference>
<reference evidence="4 5" key="1">
    <citation type="journal article" date="2019" name="Int. J. Syst. Evol. Microbiol.">
        <title>The Global Catalogue of Microorganisms (GCM) 10K type strain sequencing project: providing services to taxonomists for standard genome sequencing and annotation.</title>
        <authorList>
            <consortium name="The Broad Institute Genomics Platform"/>
            <consortium name="The Broad Institute Genome Sequencing Center for Infectious Disease"/>
            <person name="Wu L."/>
            <person name="Ma J."/>
        </authorList>
    </citation>
    <scope>NUCLEOTIDE SEQUENCE [LARGE SCALE GENOMIC DNA]</scope>
    <source>
        <strain evidence="4 5">CGMCC 1.12563</strain>
    </source>
</reference>
<dbReference type="Pfam" id="PF10412">
    <property type="entry name" value="TrwB_AAD_bind"/>
    <property type="match status" value="1"/>
</dbReference>
<evidence type="ECO:0000256" key="1">
    <source>
        <dbReference type="SAM" id="MobiDB-lite"/>
    </source>
</evidence>
<feature type="region of interest" description="Disordered" evidence="1">
    <location>
        <begin position="1015"/>
        <end position="1043"/>
    </location>
</feature>
<dbReference type="Gene3D" id="3.40.50.300">
    <property type="entry name" value="P-loop containing nucleotide triphosphate hydrolases"/>
    <property type="match status" value="2"/>
</dbReference>
<feature type="compositionally biased region" description="Acidic residues" evidence="1">
    <location>
        <begin position="1295"/>
        <end position="1306"/>
    </location>
</feature>
<evidence type="ECO:0000259" key="2">
    <source>
        <dbReference type="Pfam" id="PF10412"/>
    </source>
</evidence>
<protein>
    <submittedName>
        <fullName evidence="4">Type IV secretion system DNA-binding domain-containing protein</fullName>
    </submittedName>
</protein>
<feature type="region of interest" description="Disordered" evidence="1">
    <location>
        <begin position="1"/>
        <end position="20"/>
    </location>
</feature>
<evidence type="ECO:0000313" key="4">
    <source>
        <dbReference type="EMBL" id="MFD1514505.1"/>
    </source>
</evidence>
<dbReference type="SUPFAM" id="SSF52540">
    <property type="entry name" value="P-loop containing nucleoside triphosphate hydrolases"/>
    <property type="match status" value="1"/>
</dbReference>
<keyword evidence="5" id="KW-1185">Reference proteome</keyword>
<dbReference type="GO" id="GO:0003677">
    <property type="term" value="F:DNA binding"/>
    <property type="evidence" value="ECO:0007669"/>
    <property type="project" value="UniProtKB-KW"/>
</dbReference>
<evidence type="ECO:0000259" key="3">
    <source>
        <dbReference type="Pfam" id="PF26449"/>
    </source>
</evidence>
<accession>A0ABD6AYB0</accession>
<name>A0ABD6AYB0_9EURY</name>
<dbReference type="Proteomes" id="UP001597187">
    <property type="component" value="Unassembled WGS sequence"/>
</dbReference>
<dbReference type="EMBL" id="JBHUDC010000007">
    <property type="protein sequence ID" value="MFD1514505.1"/>
    <property type="molecule type" value="Genomic_DNA"/>
</dbReference>
<sequence>MSVFDRVRDQHTEESTGYEATSIGGDLADVLAGSVQRPAVTVRPNKDNSGIEAMDDVLEALHTVETDSPRFRGKSKNVSPAHAFEMRYAAPTPQSERVVTLQYIAGSDGLAGTLRRQLQTQYPDSHVDETEATFLPGAGANGTDQYVAGARLALRRYCLYPLKNVDLPGFRTDPTGSILEEMVGTQEEGAADADVAVQIMFKPAARDWTQGITGGYGVANDGAAAAAPSIGTLSHNLKQPGYEKHRLPIGNLPILGAVTRFIPGVGHEVIERDPSTVDRQVAKLLEEQQGEKGWRLCLRVVAVSDDPEEAVTRASKTAGMFRNFYESSSEQTFVPQPLAGEALTEMLRRAGHREFSDSGMVKAQREVAGLVNVPEADHVSTNKMRWSLSRPGEGVPPNTPRFDFDAHDVAGATRAEKQLAMLDTDDPNAPFWFGFGRKHGIEAGLAAAILNTHIFVGGGTGKGKTTFLTNLVSQILRRGHGALVFDPKGVDADEFIREWPADRDPEEFIFVDLSDDFDKQVRFNFLEVPTDAPPDSRAFSSAVEALCDDLVAMMAQAGGDDQYWGALMNRVARTLIRGMAKSERTCTLLDLACCCAAPENRAQFHEWMSEERIHFIEEAARRIRMKEEDDLEPLAGRLDQWIQNDAIRNLISATESTVSLQEVVEEGKVVVVRNAPTSGETEKRLFATALIRRAWVAARESTDAPPFYVVCDEFDSIVTKQSNIHSILSEARAFDFCLTLACQNPSNQLPDRVAQAIANQCETFITYNPGGRRDAKLIQAQHSPDVDWEDLTNLSKYRFYMRTHDSNDELTHSYTVDAFPPTADVRREVTGESGMSDEDLQWFKRRSIARNGTERPTALQQKGESHFYDIDYEQGPSTGLAAESADEAADRPRIPATAERRQQVCKALYDEALQTGSADGYVSANDSADRISEYLDTTVEHRSQLWSLIDDIPEEYVEIEPRDDGVSLRCTRAGATAIFQTGSGTTSGGLGHRALLKDAYDPLSTLGLRLELPEQTGADQPDGTGTAAHIVPSVETDSTMSLRERQRLTTRAAEEFAASHPRLAYLTDGGAVTIEAEASTGETKPAQTLFNLAQAVNSGRRCLFVCREDAASSIWKTLTDPPYRTTHGVADGTRFYNHLPLRIDGNELLRPGNGERAVWTRDDDGAYRLADRTGTEHARFPTASAVFDDPSRYPATSATVDADDDAWMSVPRPFIPEHAFEGNLPARDDWHILVVPPDATAPDDLRLFVDGEMVSFGETQWFRNESLTGDLEWSESLDSDDDNSGETDRSQDRPDGDDEDDPDETSDGTRFRRF</sequence>
<dbReference type="PANTHER" id="PTHR30121:SF6">
    <property type="entry name" value="SLR6007 PROTEIN"/>
    <property type="match status" value="1"/>
</dbReference>
<feature type="domain" description="DUF8128" evidence="3">
    <location>
        <begin position="14"/>
        <end position="385"/>
    </location>
</feature>
<feature type="compositionally biased region" description="Basic and acidic residues" evidence="1">
    <location>
        <begin position="1"/>
        <end position="14"/>
    </location>
</feature>
<dbReference type="InterPro" id="IPR019476">
    <property type="entry name" value="T4SS_TraD_DNA-bd"/>
</dbReference>
<dbReference type="Pfam" id="PF26449">
    <property type="entry name" value="DUF8128"/>
    <property type="match status" value="1"/>
</dbReference>
<dbReference type="PANTHER" id="PTHR30121">
    <property type="entry name" value="UNCHARACTERIZED PROTEIN YJGR-RELATED"/>
    <property type="match status" value="1"/>
</dbReference>
<organism evidence="4 5">
    <name type="scientific">Halomarina rubra</name>
    <dbReference type="NCBI Taxonomy" id="2071873"/>
    <lineage>
        <taxon>Archaea</taxon>
        <taxon>Methanobacteriati</taxon>
        <taxon>Methanobacteriota</taxon>
        <taxon>Stenosarchaea group</taxon>
        <taxon>Halobacteria</taxon>
        <taxon>Halobacteriales</taxon>
        <taxon>Natronomonadaceae</taxon>
        <taxon>Halomarina</taxon>
    </lineage>
</organism>